<name>A0A1G7FEX7_9FLAO</name>
<accession>A0A1G7FEX7</accession>
<protein>
    <submittedName>
        <fullName evidence="1">Uncharacterized protein</fullName>
    </submittedName>
</protein>
<dbReference type="AlphaFoldDB" id="A0A1G7FEX7"/>
<dbReference type="EMBL" id="FNAS01000022">
    <property type="protein sequence ID" value="SDE74461.1"/>
    <property type="molecule type" value="Genomic_DNA"/>
</dbReference>
<dbReference type="Proteomes" id="UP000198517">
    <property type="component" value="Unassembled WGS sequence"/>
</dbReference>
<organism evidence="1 2">
    <name type="scientific">Riemerella columbipharyngis</name>
    <dbReference type="NCBI Taxonomy" id="1071918"/>
    <lineage>
        <taxon>Bacteria</taxon>
        <taxon>Pseudomonadati</taxon>
        <taxon>Bacteroidota</taxon>
        <taxon>Flavobacteriia</taxon>
        <taxon>Flavobacteriales</taxon>
        <taxon>Weeksellaceae</taxon>
        <taxon>Riemerella</taxon>
    </lineage>
</organism>
<reference evidence="1 2" key="1">
    <citation type="submission" date="2016-10" db="EMBL/GenBank/DDBJ databases">
        <authorList>
            <person name="de Groot N.N."/>
        </authorList>
    </citation>
    <scope>NUCLEOTIDE SEQUENCE [LARGE SCALE GENOMIC DNA]</scope>
    <source>
        <strain evidence="1 2">DSM 24015</strain>
    </source>
</reference>
<keyword evidence="2" id="KW-1185">Reference proteome</keyword>
<gene>
    <name evidence="1" type="ORF">SAMN05421544_12221</name>
</gene>
<evidence type="ECO:0000313" key="1">
    <source>
        <dbReference type="EMBL" id="SDE74461.1"/>
    </source>
</evidence>
<evidence type="ECO:0000313" key="2">
    <source>
        <dbReference type="Proteomes" id="UP000198517"/>
    </source>
</evidence>
<sequence length="31" mass="3443">MQNGKLGESKMITLETLAEKINGNLLSKRKP</sequence>
<proteinExistence type="predicted"/>